<evidence type="ECO:0000313" key="6">
    <source>
        <dbReference type="EMBL" id="VDK76263.1"/>
    </source>
</evidence>
<proteinExistence type="inferred from homology"/>
<protein>
    <submittedName>
        <fullName evidence="6">Uncharacterized protein</fullName>
    </submittedName>
</protein>
<dbReference type="PANTHER" id="PTHR23291">
    <property type="entry name" value="BAX INHIBITOR-RELATED"/>
    <property type="match status" value="1"/>
</dbReference>
<dbReference type="OrthoDB" id="7933078at2759"/>
<dbReference type="PANTHER" id="PTHR23291:SF50">
    <property type="entry name" value="PROTEIN LIFEGUARD 4"/>
    <property type="match status" value="1"/>
</dbReference>
<keyword evidence="2 5" id="KW-0812">Transmembrane</keyword>
<organism evidence="6 7">
    <name type="scientific">Dibothriocephalus latus</name>
    <name type="common">Fish tapeworm</name>
    <name type="synonym">Diphyllobothrium latum</name>
    <dbReference type="NCBI Taxonomy" id="60516"/>
    <lineage>
        <taxon>Eukaryota</taxon>
        <taxon>Metazoa</taxon>
        <taxon>Spiralia</taxon>
        <taxon>Lophotrochozoa</taxon>
        <taxon>Platyhelminthes</taxon>
        <taxon>Cestoda</taxon>
        <taxon>Eucestoda</taxon>
        <taxon>Diphyllobothriidea</taxon>
        <taxon>Diphyllobothriidae</taxon>
        <taxon>Dibothriocephalus</taxon>
    </lineage>
</organism>
<keyword evidence="3 5" id="KW-1133">Transmembrane helix</keyword>
<evidence type="ECO:0000256" key="2">
    <source>
        <dbReference type="ARBA" id="ARBA00022692"/>
    </source>
</evidence>
<feature type="transmembrane region" description="Helical" evidence="5">
    <location>
        <begin position="76"/>
        <end position="98"/>
    </location>
</feature>
<evidence type="ECO:0000256" key="3">
    <source>
        <dbReference type="ARBA" id="ARBA00022989"/>
    </source>
</evidence>
<dbReference type="GO" id="GO:0016020">
    <property type="term" value="C:membrane"/>
    <property type="evidence" value="ECO:0007669"/>
    <property type="project" value="UniProtKB-SubCell"/>
</dbReference>
<feature type="transmembrane region" description="Helical" evidence="5">
    <location>
        <begin position="43"/>
        <end position="64"/>
    </location>
</feature>
<dbReference type="AlphaFoldDB" id="A0A3P6T140"/>
<name>A0A3P6T140_DIBLA</name>
<accession>A0A3P6T140</accession>
<keyword evidence="4 5" id="KW-0472">Membrane</keyword>
<keyword evidence="7" id="KW-1185">Reference proteome</keyword>
<comment type="similarity">
    <text evidence="5">Belongs to the BI1 family.</text>
</comment>
<reference evidence="6 7" key="1">
    <citation type="submission" date="2018-11" db="EMBL/GenBank/DDBJ databases">
        <authorList>
            <consortium name="Pathogen Informatics"/>
        </authorList>
    </citation>
    <scope>NUCLEOTIDE SEQUENCE [LARGE SCALE GENOMIC DNA]</scope>
</reference>
<dbReference type="InterPro" id="IPR006214">
    <property type="entry name" value="Bax_inhibitor_1-related"/>
</dbReference>
<sequence length="104" mass="11474">MDKVPLTFGIPVNRTVEKTGNEKSSPKVVLGCQARSLFFGSPALHLFLSIGGAALFACLLVYDTHLIMQRFSAEEYIAAAITLYLDIINLFLYILRILQAADSH</sequence>
<evidence type="ECO:0000256" key="5">
    <source>
        <dbReference type="RuleBase" id="RU004379"/>
    </source>
</evidence>
<gene>
    <name evidence="6" type="ORF">DILT_LOCUS2734</name>
</gene>
<comment type="subcellular location">
    <subcellularLocation>
        <location evidence="1">Membrane</location>
        <topology evidence="1">Multi-pass membrane protein</topology>
    </subcellularLocation>
</comment>
<evidence type="ECO:0000313" key="7">
    <source>
        <dbReference type="Proteomes" id="UP000281553"/>
    </source>
</evidence>
<comment type="caution">
    <text evidence="5">Lacks conserved residue(s) required for the propagation of feature annotation.</text>
</comment>
<evidence type="ECO:0000256" key="1">
    <source>
        <dbReference type="ARBA" id="ARBA00004141"/>
    </source>
</evidence>
<dbReference type="Proteomes" id="UP000281553">
    <property type="component" value="Unassembled WGS sequence"/>
</dbReference>
<dbReference type="EMBL" id="UYRU01042551">
    <property type="protein sequence ID" value="VDK76263.1"/>
    <property type="molecule type" value="Genomic_DNA"/>
</dbReference>
<evidence type="ECO:0000256" key="4">
    <source>
        <dbReference type="ARBA" id="ARBA00023136"/>
    </source>
</evidence>
<dbReference type="Pfam" id="PF01027">
    <property type="entry name" value="Bax1-I"/>
    <property type="match status" value="1"/>
</dbReference>